<sequence length="341" mass="36641">MSPKPSANPNVAVVAYDGLCTFEFGIAVEVFGLPRPEMGDGWYRFQVCAAEPGPIRAVGGIRVEADCGLEPLAQAGTVIVPGWRGARERPPPPLVDALRAAHANGARLVSLCSGVFVLAATGLLDGRRATTHWRYLPVLAELHPAIRIEPDVLYVDEGDLLTAAGSAAGIDLCVHIVRRDHGSRAANQVARRLVLPPHREGGQAQYVERPVPRHEGQRLAGLLDALRRRLAQPLSVPQLAVEAGMSERTFLRRFAEATGMTPGDWLVAERLAHARTLLEETGLSVEQVATECGFGAAATLRHHFSGRLGIGPRAYRARFRLPDAAPPPTPGRHKVAADSVE</sequence>
<dbReference type="Pfam" id="PF01965">
    <property type="entry name" value="DJ-1_PfpI"/>
    <property type="match status" value="1"/>
</dbReference>
<keyword evidence="1" id="KW-0805">Transcription regulation</keyword>
<feature type="region of interest" description="Disordered" evidence="3">
    <location>
        <begin position="321"/>
        <end position="341"/>
    </location>
</feature>
<dbReference type="GO" id="GO:0003700">
    <property type="term" value="F:DNA-binding transcription factor activity"/>
    <property type="evidence" value="ECO:0007669"/>
    <property type="project" value="InterPro"/>
</dbReference>
<evidence type="ECO:0000256" key="3">
    <source>
        <dbReference type="SAM" id="MobiDB-lite"/>
    </source>
</evidence>
<dbReference type="InterPro" id="IPR029062">
    <property type="entry name" value="Class_I_gatase-like"/>
</dbReference>
<dbReference type="Gene3D" id="3.40.50.880">
    <property type="match status" value="1"/>
</dbReference>
<gene>
    <name evidence="5" type="ORF">EDC65_3831</name>
</gene>
<keyword evidence="2" id="KW-0804">Transcription</keyword>
<dbReference type="SUPFAM" id="SSF46689">
    <property type="entry name" value="Homeodomain-like"/>
    <property type="match status" value="2"/>
</dbReference>
<name>A0A3N1KZ92_9PROT</name>
<dbReference type="PROSITE" id="PS01124">
    <property type="entry name" value="HTH_ARAC_FAMILY_2"/>
    <property type="match status" value="1"/>
</dbReference>
<feature type="domain" description="HTH araC/xylS-type" evidence="4">
    <location>
        <begin position="220"/>
        <end position="318"/>
    </location>
</feature>
<dbReference type="AlphaFoldDB" id="A0A3N1KZ92"/>
<dbReference type="RefSeq" id="WP_123692439.1">
    <property type="nucleotide sequence ID" value="NZ_RJKX01000015.1"/>
</dbReference>
<dbReference type="InterPro" id="IPR052158">
    <property type="entry name" value="INH-QAR"/>
</dbReference>
<dbReference type="Proteomes" id="UP000278222">
    <property type="component" value="Unassembled WGS sequence"/>
</dbReference>
<evidence type="ECO:0000259" key="4">
    <source>
        <dbReference type="PROSITE" id="PS01124"/>
    </source>
</evidence>
<organism evidence="5 6">
    <name type="scientific">Stella humosa</name>
    <dbReference type="NCBI Taxonomy" id="94"/>
    <lineage>
        <taxon>Bacteria</taxon>
        <taxon>Pseudomonadati</taxon>
        <taxon>Pseudomonadota</taxon>
        <taxon>Alphaproteobacteria</taxon>
        <taxon>Rhodospirillales</taxon>
        <taxon>Stellaceae</taxon>
        <taxon>Stella</taxon>
    </lineage>
</organism>
<dbReference type="NCBIfam" id="NF006902">
    <property type="entry name" value="PRK09393.1"/>
    <property type="match status" value="1"/>
</dbReference>
<dbReference type="PANTHER" id="PTHR43130">
    <property type="entry name" value="ARAC-FAMILY TRANSCRIPTIONAL REGULATOR"/>
    <property type="match status" value="1"/>
</dbReference>
<evidence type="ECO:0000313" key="6">
    <source>
        <dbReference type="Proteomes" id="UP000278222"/>
    </source>
</evidence>
<dbReference type="Gene3D" id="1.10.10.60">
    <property type="entry name" value="Homeodomain-like"/>
    <property type="match status" value="1"/>
</dbReference>
<dbReference type="InterPro" id="IPR009057">
    <property type="entry name" value="Homeodomain-like_sf"/>
</dbReference>
<protein>
    <submittedName>
        <fullName evidence="5">AraC family transcriptional regulator with amidase-like domain</fullName>
    </submittedName>
</protein>
<accession>A0A3N1KZ92</accession>
<dbReference type="CDD" id="cd03137">
    <property type="entry name" value="GATase1_AraC_1"/>
    <property type="match status" value="1"/>
</dbReference>
<evidence type="ECO:0000313" key="5">
    <source>
        <dbReference type="EMBL" id="ROP84477.1"/>
    </source>
</evidence>
<dbReference type="SUPFAM" id="SSF52317">
    <property type="entry name" value="Class I glutamine amidotransferase-like"/>
    <property type="match status" value="1"/>
</dbReference>
<dbReference type="EMBL" id="RJKX01000015">
    <property type="protein sequence ID" value="ROP84477.1"/>
    <property type="molecule type" value="Genomic_DNA"/>
</dbReference>
<evidence type="ECO:0000256" key="1">
    <source>
        <dbReference type="ARBA" id="ARBA00023015"/>
    </source>
</evidence>
<comment type="caution">
    <text evidence="5">The sequence shown here is derived from an EMBL/GenBank/DDBJ whole genome shotgun (WGS) entry which is preliminary data.</text>
</comment>
<dbReference type="PANTHER" id="PTHR43130:SF3">
    <property type="entry name" value="HTH-TYPE TRANSCRIPTIONAL REGULATOR RV1931C"/>
    <property type="match status" value="1"/>
</dbReference>
<keyword evidence="6" id="KW-1185">Reference proteome</keyword>
<evidence type="ECO:0000256" key="2">
    <source>
        <dbReference type="ARBA" id="ARBA00023163"/>
    </source>
</evidence>
<dbReference type="OrthoDB" id="9793422at2"/>
<dbReference type="Pfam" id="PF12833">
    <property type="entry name" value="HTH_18"/>
    <property type="match status" value="1"/>
</dbReference>
<dbReference type="InterPro" id="IPR018060">
    <property type="entry name" value="HTH_AraC"/>
</dbReference>
<dbReference type="InterPro" id="IPR002818">
    <property type="entry name" value="DJ-1/PfpI"/>
</dbReference>
<dbReference type="GO" id="GO:0043565">
    <property type="term" value="F:sequence-specific DNA binding"/>
    <property type="evidence" value="ECO:0007669"/>
    <property type="project" value="InterPro"/>
</dbReference>
<proteinExistence type="predicted"/>
<reference evidence="5 6" key="1">
    <citation type="submission" date="2018-11" db="EMBL/GenBank/DDBJ databases">
        <title>Genomic Encyclopedia of Type Strains, Phase IV (KMG-IV): sequencing the most valuable type-strain genomes for metagenomic binning, comparative biology and taxonomic classification.</title>
        <authorList>
            <person name="Goeker M."/>
        </authorList>
    </citation>
    <scope>NUCLEOTIDE SEQUENCE [LARGE SCALE GENOMIC DNA]</scope>
    <source>
        <strain evidence="5 6">DSM 5900</strain>
    </source>
</reference>
<dbReference type="SMART" id="SM00342">
    <property type="entry name" value="HTH_ARAC"/>
    <property type="match status" value="1"/>
</dbReference>